<dbReference type="InterPro" id="IPR022002">
    <property type="entry name" value="ChsH2_Znr"/>
</dbReference>
<gene>
    <name evidence="2" type="ORF">ACFQ34_25620</name>
</gene>
<keyword evidence="3" id="KW-1185">Reference proteome</keyword>
<name>A0ABW3VN89_9PSEU</name>
<dbReference type="RefSeq" id="WP_013674376.1">
    <property type="nucleotide sequence ID" value="NZ_BAABKS010000090.1"/>
</dbReference>
<evidence type="ECO:0000313" key="2">
    <source>
        <dbReference type="EMBL" id="MFD1236679.1"/>
    </source>
</evidence>
<dbReference type="EMBL" id="JBHTMB010000240">
    <property type="protein sequence ID" value="MFD1236679.1"/>
    <property type="molecule type" value="Genomic_DNA"/>
</dbReference>
<sequence>MNDWTDGEPRVVVSGCDDCGHRWYLRRECCPRCGGPVNERISEGGGRVTATTVGDRGAIALVDLSEGVRVLGRCDPTLRPGTAVRLTFHAEAGEPVAVPYFEAEST</sequence>
<comment type="caution">
    <text evidence="2">The sequence shown here is derived from an EMBL/GenBank/DDBJ whole genome shotgun (WGS) entry which is preliminary data.</text>
</comment>
<organism evidence="2 3">
    <name type="scientific">Pseudonocardia benzenivorans</name>
    <dbReference type="NCBI Taxonomy" id="228005"/>
    <lineage>
        <taxon>Bacteria</taxon>
        <taxon>Bacillati</taxon>
        <taxon>Actinomycetota</taxon>
        <taxon>Actinomycetes</taxon>
        <taxon>Pseudonocardiales</taxon>
        <taxon>Pseudonocardiaceae</taxon>
        <taxon>Pseudonocardia</taxon>
    </lineage>
</organism>
<proteinExistence type="predicted"/>
<evidence type="ECO:0000259" key="1">
    <source>
        <dbReference type="Pfam" id="PF12172"/>
    </source>
</evidence>
<dbReference type="SUPFAM" id="SSF50249">
    <property type="entry name" value="Nucleic acid-binding proteins"/>
    <property type="match status" value="1"/>
</dbReference>
<dbReference type="InterPro" id="IPR012340">
    <property type="entry name" value="NA-bd_OB-fold"/>
</dbReference>
<dbReference type="Pfam" id="PF12172">
    <property type="entry name" value="zf-ChsH2"/>
    <property type="match status" value="1"/>
</dbReference>
<evidence type="ECO:0000313" key="3">
    <source>
        <dbReference type="Proteomes" id="UP001597182"/>
    </source>
</evidence>
<protein>
    <submittedName>
        <fullName evidence="2">Zn-ribbon domain-containing OB-fold protein</fullName>
    </submittedName>
</protein>
<dbReference type="Proteomes" id="UP001597182">
    <property type="component" value="Unassembled WGS sequence"/>
</dbReference>
<feature type="domain" description="ChsH2 rubredoxin-like zinc ribbon" evidence="1">
    <location>
        <begin position="8"/>
        <end position="36"/>
    </location>
</feature>
<accession>A0ABW3VN89</accession>
<reference evidence="3" key="1">
    <citation type="journal article" date="2019" name="Int. J. Syst. Evol. Microbiol.">
        <title>The Global Catalogue of Microorganisms (GCM) 10K type strain sequencing project: providing services to taxonomists for standard genome sequencing and annotation.</title>
        <authorList>
            <consortium name="The Broad Institute Genomics Platform"/>
            <consortium name="The Broad Institute Genome Sequencing Center for Infectious Disease"/>
            <person name="Wu L."/>
            <person name="Ma J."/>
        </authorList>
    </citation>
    <scope>NUCLEOTIDE SEQUENCE [LARGE SCALE GENOMIC DNA]</scope>
    <source>
        <strain evidence="3">CCUG 49018</strain>
    </source>
</reference>